<dbReference type="EMBL" id="JBGBPQ010000001">
    <property type="protein sequence ID" value="KAL1529059.1"/>
    <property type="molecule type" value="Genomic_DNA"/>
</dbReference>
<organism evidence="2 3">
    <name type="scientific">Prymnesium parvum</name>
    <name type="common">Toxic golden alga</name>
    <dbReference type="NCBI Taxonomy" id="97485"/>
    <lineage>
        <taxon>Eukaryota</taxon>
        <taxon>Haptista</taxon>
        <taxon>Haptophyta</taxon>
        <taxon>Prymnesiophyceae</taxon>
        <taxon>Prymnesiales</taxon>
        <taxon>Prymnesiaceae</taxon>
        <taxon>Prymnesium</taxon>
    </lineage>
</organism>
<protein>
    <recommendedName>
        <fullName evidence="4">Tyr recombinase domain-containing protein</fullName>
    </recommendedName>
</protein>
<accession>A0AB34K9A6</accession>
<dbReference type="Gene3D" id="1.10.443.10">
    <property type="entry name" value="Intergrase catalytic core"/>
    <property type="match status" value="1"/>
</dbReference>
<dbReference type="SUPFAM" id="SSF56349">
    <property type="entry name" value="DNA breaking-rejoining enzymes"/>
    <property type="match status" value="1"/>
</dbReference>
<evidence type="ECO:0008006" key="4">
    <source>
        <dbReference type="Google" id="ProtNLM"/>
    </source>
</evidence>
<dbReference type="GO" id="GO:0003677">
    <property type="term" value="F:DNA binding"/>
    <property type="evidence" value="ECO:0007669"/>
    <property type="project" value="InterPro"/>
</dbReference>
<gene>
    <name evidence="2" type="ORF">AB1Y20_000022</name>
</gene>
<evidence type="ECO:0000256" key="1">
    <source>
        <dbReference type="ARBA" id="ARBA00023172"/>
    </source>
</evidence>
<dbReference type="Proteomes" id="UP001515480">
    <property type="component" value="Unassembled WGS sequence"/>
</dbReference>
<dbReference type="GO" id="GO:0006310">
    <property type="term" value="P:DNA recombination"/>
    <property type="evidence" value="ECO:0007669"/>
    <property type="project" value="UniProtKB-KW"/>
</dbReference>
<evidence type="ECO:0000313" key="3">
    <source>
        <dbReference type="Proteomes" id="UP001515480"/>
    </source>
</evidence>
<dbReference type="InterPro" id="IPR013762">
    <property type="entry name" value="Integrase-like_cat_sf"/>
</dbReference>
<comment type="caution">
    <text evidence="2">The sequence shown here is derived from an EMBL/GenBank/DDBJ whole genome shotgun (WGS) entry which is preliminary data.</text>
</comment>
<reference evidence="2 3" key="1">
    <citation type="journal article" date="2024" name="Science">
        <title>Giant polyketide synthase enzymes in the biosynthesis of giant marine polyether toxins.</title>
        <authorList>
            <person name="Fallon T.R."/>
            <person name="Shende V.V."/>
            <person name="Wierzbicki I.H."/>
            <person name="Pendleton A.L."/>
            <person name="Watervoot N.F."/>
            <person name="Auber R.P."/>
            <person name="Gonzalez D.J."/>
            <person name="Wisecaver J.H."/>
            <person name="Moore B.S."/>
        </authorList>
    </citation>
    <scope>NUCLEOTIDE SEQUENCE [LARGE SCALE GENOMIC DNA]</scope>
    <source>
        <strain evidence="2 3">12B1</strain>
    </source>
</reference>
<keyword evidence="1" id="KW-0233">DNA recombination</keyword>
<keyword evidence="3" id="KW-1185">Reference proteome</keyword>
<sequence length="194" mass="20833">MVARSNPSGGCWTKASLDVFFKALVRTVATEERARQLSMHSFRVWLACSLLAARATPEQIMLLLRWSSDEARRLYARMGDQQQVNLLDAAAECPLDTVRAHTLYAAASAYAGAPPEAASPAQQAAAAVEQAQTLLQAAQDVTGPLPKACDLPAPIDDDDAIRRVHVDIDSLHAAARRADQTLALQPVDSGTESD</sequence>
<dbReference type="GO" id="GO:0015074">
    <property type="term" value="P:DNA integration"/>
    <property type="evidence" value="ECO:0007669"/>
    <property type="project" value="InterPro"/>
</dbReference>
<evidence type="ECO:0000313" key="2">
    <source>
        <dbReference type="EMBL" id="KAL1529059.1"/>
    </source>
</evidence>
<dbReference type="InterPro" id="IPR011010">
    <property type="entry name" value="DNA_brk_join_enz"/>
</dbReference>
<name>A0AB34K9A6_PRYPA</name>
<proteinExistence type="predicted"/>
<dbReference type="AlphaFoldDB" id="A0AB34K9A6"/>